<dbReference type="Proteomes" id="UP000258997">
    <property type="component" value="Segment"/>
</dbReference>
<keyword evidence="2" id="KW-1185">Reference proteome</keyword>
<dbReference type="EMBL" id="MH588544">
    <property type="protein sequence ID" value="AXQ68230.1"/>
    <property type="molecule type" value="Genomic_DNA"/>
</dbReference>
<accession>A0A385E985</accession>
<reference evidence="1 2" key="1">
    <citation type="submission" date="2018-07" db="EMBL/GenBank/DDBJ databases">
        <title>Giant CbK-like Caulobacter bacteriophages have genetically divergent genomes.</title>
        <authorList>
            <person name="Wilson K.M."/>
            <person name="Ely B."/>
        </authorList>
    </citation>
    <scope>NUCLEOTIDE SEQUENCE [LARGE SCALE GENOMIC DNA]</scope>
</reference>
<name>A0A385E985_9CAUD</name>
<organism evidence="1 2">
    <name type="scientific">Caulobacter phage CcrBL10</name>
    <dbReference type="NCBI Taxonomy" id="2283269"/>
    <lineage>
        <taxon>Viruses</taxon>
        <taxon>Duplodnaviria</taxon>
        <taxon>Heunggongvirae</taxon>
        <taxon>Uroviricota</taxon>
        <taxon>Caudoviricetes</taxon>
        <taxon>Jeanschmidtviridae</taxon>
        <taxon>Poindextervirus</taxon>
        <taxon>Poindextervirus BL10</taxon>
    </lineage>
</organism>
<sequence>MALYRKKPVVIEAITFDELVFHGKEEAAAGRGTLTNGMPWSFTYKGQPITHEDDDTYLVPTLEGSMAFRRGAMLITGVNGEIYPCAKDIFDKTYEPAVAVPPITTLGGLTPEQWSNGVHDYLEGYEFRGDAGDYTPTEQEKVLLEDALHGFIAEISEGRL</sequence>
<protein>
    <submittedName>
        <fullName evidence="1">Uncharacterized protein</fullName>
    </submittedName>
</protein>
<evidence type="ECO:0000313" key="2">
    <source>
        <dbReference type="Proteomes" id="UP000258997"/>
    </source>
</evidence>
<evidence type="ECO:0000313" key="1">
    <source>
        <dbReference type="EMBL" id="AXQ68230.1"/>
    </source>
</evidence>
<gene>
    <name evidence="1" type="ORF">CcrBL10_gp026</name>
</gene>
<proteinExistence type="predicted"/>